<organism evidence="2 3">
    <name type="scientific">Niveomyces insectorum RCEF 264</name>
    <dbReference type="NCBI Taxonomy" id="1081102"/>
    <lineage>
        <taxon>Eukaryota</taxon>
        <taxon>Fungi</taxon>
        <taxon>Dikarya</taxon>
        <taxon>Ascomycota</taxon>
        <taxon>Pezizomycotina</taxon>
        <taxon>Sordariomycetes</taxon>
        <taxon>Hypocreomycetidae</taxon>
        <taxon>Hypocreales</taxon>
        <taxon>Cordycipitaceae</taxon>
        <taxon>Niveomyces</taxon>
    </lineage>
</organism>
<feature type="region of interest" description="Disordered" evidence="1">
    <location>
        <begin position="34"/>
        <end position="120"/>
    </location>
</feature>
<evidence type="ECO:0000313" key="3">
    <source>
        <dbReference type="Proteomes" id="UP000076874"/>
    </source>
</evidence>
<dbReference type="Proteomes" id="UP000076874">
    <property type="component" value="Unassembled WGS sequence"/>
</dbReference>
<comment type="caution">
    <text evidence="2">The sequence shown here is derived from an EMBL/GenBank/DDBJ whole genome shotgun (WGS) entry which is preliminary data.</text>
</comment>
<dbReference type="OrthoDB" id="5245103at2759"/>
<dbReference type="EMBL" id="AZHD01000027">
    <property type="protein sequence ID" value="OAA53826.1"/>
    <property type="molecule type" value="Genomic_DNA"/>
</dbReference>
<evidence type="ECO:0000256" key="1">
    <source>
        <dbReference type="SAM" id="MobiDB-lite"/>
    </source>
</evidence>
<sequence>MAGVGLQHALPLPGFETAKAAAARENSALFGGFDCVYGGGDGNTNESNVGSSENDNDDDDDDSLFGGGGGGDDDDDDDNGGNSDSDMASLFGGSIDGNDDIDSLSPPQPPPSPPFALPLPLPPTAALFPLALPTAGPDVLQRSSGFCDPRGKPGQDGATGVKEAEGGGARGRRTGGGPQDPLCQPQQAIDTPFSRAVGRAGHGDQVGHGRPCRVDGGSGSSSSGSGSSLAGAVVVDDHRAARPVNNDDDDDDVVVIAERSLPNRSGSVAAAAWAHHRELRPRCPQRPPPARIDLGTCDVEELLPHVQLDASLSLQALYKLLDLNQDAGKRVTAICRRHLANPAHTIVLSGSCEPGALRVLKVTLILSALALVASGPHGSGVGERYFGPDAAVQPRSRHVWPDDSTTLVLLFIQLLYRVTRNNSTRDRQRRKQAMALQKVGDAVVNRKRPAPPQRAAPSPPFFPPQPPNLVYSSPMCLREDLIMSKACVASKPLATPPATPSATPSPPVVPQPVFSYHGALRNTGYSCVVRVCAARGRPMASVATVPLHGLETLADDAGWDRTVQRVHDSSPTRHVLVYVQS</sequence>
<feature type="compositionally biased region" description="Pro residues" evidence="1">
    <location>
        <begin position="450"/>
        <end position="465"/>
    </location>
</feature>
<feature type="compositionally biased region" description="Gly residues" evidence="1">
    <location>
        <begin position="166"/>
        <end position="178"/>
    </location>
</feature>
<proteinExistence type="predicted"/>
<accession>A0A167M2C4</accession>
<protein>
    <submittedName>
        <fullName evidence="2">Uncharacterized protein</fullName>
    </submittedName>
</protein>
<dbReference type="STRING" id="1081102.A0A167M2C4"/>
<name>A0A167M2C4_9HYPO</name>
<reference evidence="2 3" key="1">
    <citation type="journal article" date="2016" name="Genome Biol. Evol.">
        <title>Divergent and convergent evolution of fungal pathogenicity.</title>
        <authorList>
            <person name="Shang Y."/>
            <person name="Xiao G."/>
            <person name="Zheng P."/>
            <person name="Cen K."/>
            <person name="Zhan S."/>
            <person name="Wang C."/>
        </authorList>
    </citation>
    <scope>NUCLEOTIDE SEQUENCE [LARGE SCALE GENOMIC DNA]</scope>
    <source>
        <strain evidence="2 3">RCEF 264</strain>
    </source>
</reference>
<gene>
    <name evidence="2" type="ORF">SPI_09271</name>
</gene>
<feature type="compositionally biased region" description="Acidic residues" evidence="1">
    <location>
        <begin position="54"/>
        <end position="63"/>
    </location>
</feature>
<feature type="compositionally biased region" description="Pro residues" evidence="1">
    <location>
        <begin position="106"/>
        <end position="120"/>
    </location>
</feature>
<feature type="region of interest" description="Disordered" evidence="1">
    <location>
        <begin position="422"/>
        <end position="465"/>
    </location>
</feature>
<dbReference type="AlphaFoldDB" id="A0A167M2C4"/>
<evidence type="ECO:0000313" key="2">
    <source>
        <dbReference type="EMBL" id="OAA53826.1"/>
    </source>
</evidence>
<keyword evidence="3" id="KW-1185">Reference proteome</keyword>
<feature type="region of interest" description="Disordered" evidence="1">
    <location>
        <begin position="141"/>
        <end position="230"/>
    </location>
</feature>